<proteinExistence type="predicted"/>
<dbReference type="Proteomes" id="UP000605784">
    <property type="component" value="Unassembled WGS sequence"/>
</dbReference>
<dbReference type="AlphaFoldDB" id="A0A830GMU2"/>
<feature type="region of interest" description="Disordered" evidence="1">
    <location>
        <begin position="1"/>
        <end position="28"/>
    </location>
</feature>
<dbReference type="RefSeq" id="WP_166971725.1">
    <property type="nucleotide sequence ID" value="NZ_BMOU01000004.1"/>
</dbReference>
<feature type="region of interest" description="Disordered" evidence="1">
    <location>
        <begin position="171"/>
        <end position="220"/>
    </location>
</feature>
<keyword evidence="3" id="KW-1185">Reference proteome</keyword>
<protein>
    <submittedName>
        <fullName evidence="2">Uncharacterized protein</fullName>
    </submittedName>
</protein>
<evidence type="ECO:0000313" key="2">
    <source>
        <dbReference type="EMBL" id="GGN97809.1"/>
    </source>
</evidence>
<comment type="caution">
    <text evidence="2">The sequence shown here is derived from an EMBL/GenBank/DDBJ whole genome shotgun (WGS) entry which is preliminary data.</text>
</comment>
<evidence type="ECO:0000313" key="3">
    <source>
        <dbReference type="Proteomes" id="UP000605784"/>
    </source>
</evidence>
<sequence>MAAYGRPTLRDLFDESPTPHIAHPPRSHHRDFYIATDGSFRQHGIDPVASDGRPTERGGLGVVVETLDGERVVRLSVPDSAPDNNVAEYRALHLGLDVLATRAPADARVGLLIDHDQLAENVNAEVLATHGSAYDPPHSVSVPPATGLHWRGIQARVNSFGEVRAARISSDRNPAHPLANAPDQYAHVNGEPDRCVLPQTTSTDKRVPPPSRSERGGASD</sequence>
<dbReference type="Gene3D" id="3.30.420.10">
    <property type="entry name" value="Ribonuclease H-like superfamily/Ribonuclease H"/>
    <property type="match status" value="1"/>
</dbReference>
<dbReference type="InterPro" id="IPR036397">
    <property type="entry name" value="RNaseH_sf"/>
</dbReference>
<evidence type="ECO:0000256" key="1">
    <source>
        <dbReference type="SAM" id="MobiDB-lite"/>
    </source>
</evidence>
<feature type="compositionally biased region" description="Basic and acidic residues" evidence="1">
    <location>
        <begin position="203"/>
        <end position="220"/>
    </location>
</feature>
<dbReference type="InterPro" id="IPR012337">
    <property type="entry name" value="RNaseH-like_sf"/>
</dbReference>
<gene>
    <name evidence="2" type="ORF">GCM10009030_27450</name>
</gene>
<reference evidence="2" key="2">
    <citation type="submission" date="2020-09" db="EMBL/GenBank/DDBJ databases">
        <authorList>
            <person name="Sun Q."/>
            <person name="Ohkuma M."/>
        </authorList>
    </citation>
    <scope>NUCLEOTIDE SEQUENCE</scope>
    <source>
        <strain evidence="2">JCM 17820</strain>
    </source>
</reference>
<dbReference type="EMBL" id="BMOU01000004">
    <property type="protein sequence ID" value="GGN97809.1"/>
    <property type="molecule type" value="Genomic_DNA"/>
</dbReference>
<accession>A0A830GMU2</accession>
<organism evidence="2 3">
    <name type="scientific">Haloarcula pellucida</name>
    <dbReference type="NCBI Taxonomy" id="1427151"/>
    <lineage>
        <taxon>Archaea</taxon>
        <taxon>Methanobacteriati</taxon>
        <taxon>Methanobacteriota</taxon>
        <taxon>Stenosarchaea group</taxon>
        <taxon>Halobacteria</taxon>
        <taxon>Halobacteriales</taxon>
        <taxon>Haloarculaceae</taxon>
        <taxon>Haloarcula</taxon>
    </lineage>
</organism>
<dbReference type="GeneID" id="44858078"/>
<name>A0A830GMU2_9EURY</name>
<reference evidence="2" key="1">
    <citation type="journal article" date="2014" name="Int. J. Syst. Evol. Microbiol.">
        <title>Complete genome sequence of Corynebacterium casei LMG S-19264T (=DSM 44701T), isolated from a smear-ripened cheese.</title>
        <authorList>
            <consortium name="US DOE Joint Genome Institute (JGI-PGF)"/>
            <person name="Walter F."/>
            <person name="Albersmeier A."/>
            <person name="Kalinowski J."/>
            <person name="Ruckert C."/>
        </authorList>
    </citation>
    <scope>NUCLEOTIDE SEQUENCE</scope>
    <source>
        <strain evidence="2">JCM 17820</strain>
    </source>
</reference>
<dbReference type="SUPFAM" id="SSF53098">
    <property type="entry name" value="Ribonuclease H-like"/>
    <property type="match status" value="1"/>
</dbReference>
<dbReference type="GO" id="GO:0003676">
    <property type="term" value="F:nucleic acid binding"/>
    <property type="evidence" value="ECO:0007669"/>
    <property type="project" value="InterPro"/>
</dbReference>